<evidence type="ECO:0000256" key="1">
    <source>
        <dbReference type="ARBA" id="ARBA00001180"/>
    </source>
</evidence>
<organism evidence="8 9">
    <name type="scientific">Anopheles arabiensis</name>
    <name type="common">Mosquito</name>
    <dbReference type="NCBI Taxonomy" id="7173"/>
    <lineage>
        <taxon>Eukaryota</taxon>
        <taxon>Metazoa</taxon>
        <taxon>Ecdysozoa</taxon>
        <taxon>Arthropoda</taxon>
        <taxon>Hexapoda</taxon>
        <taxon>Insecta</taxon>
        <taxon>Pterygota</taxon>
        <taxon>Neoptera</taxon>
        <taxon>Endopterygota</taxon>
        <taxon>Diptera</taxon>
        <taxon>Nematocera</taxon>
        <taxon>Culicoidea</taxon>
        <taxon>Culicidae</taxon>
        <taxon>Anophelinae</taxon>
        <taxon>Anopheles</taxon>
    </lineage>
</organism>
<evidence type="ECO:0000313" key="9">
    <source>
        <dbReference type="Proteomes" id="UP000075840"/>
    </source>
</evidence>
<feature type="compositionally biased region" description="Low complexity" evidence="6">
    <location>
        <begin position="382"/>
        <end position="398"/>
    </location>
</feature>
<dbReference type="AlphaFoldDB" id="A0A182I3Q4"/>
<evidence type="ECO:0000256" key="5">
    <source>
        <dbReference type="ARBA" id="ARBA00022801"/>
    </source>
</evidence>
<reference evidence="8" key="1">
    <citation type="submission" date="2022-08" db="UniProtKB">
        <authorList>
            <consortium name="EnsemblMetazoa"/>
        </authorList>
    </citation>
    <scope>IDENTIFICATION</scope>
    <source>
        <strain evidence="8">Dongola</strain>
    </source>
</reference>
<dbReference type="VEuPathDB" id="VectorBase:AARA21_013099"/>
<dbReference type="InterPro" id="IPR036915">
    <property type="entry name" value="Cyclin-like_sf"/>
</dbReference>
<dbReference type="InterPro" id="IPR031315">
    <property type="entry name" value="LNS2/PITP"/>
</dbReference>
<dbReference type="GO" id="GO:0009062">
    <property type="term" value="P:fatty acid catabolic process"/>
    <property type="evidence" value="ECO:0007669"/>
    <property type="project" value="TreeGrafter"/>
</dbReference>
<sequence>MNSIVNLFSNFKEFYSEINGATLTGAIDVVVVEQPDGSFVSSPFHVRFGKLGVLRSREKVVDIEVNGEPVDLQMKLGESGEAFFVEECAEDDSEVPAHMATSPIPSHSYLSNYEETVQQRNDGPGGPIFKALEANEATGAAGGPGAASVVGPTTIEVGEGGEVMKMVSSQTGAGGDGEEELLPRLRRNSVDLSNENAEVERAKFENQRSEYSHRRHTDNLTNRPDLSLTKKEYTTQKLRQELNAAAEAAEQEQIFHMEGLDDGGPLEGGVAGEEQQLMHAGEWKNSTPLPSGAGDHQLVEDKHFKPIDAQPTTGQATEIVPMVMATAQPSGDGGAADSKSKKKRRKKSLMKKKNTQRKNSASSSSGAGSNHSDPNEGTETDSLTASQVTVSSASGSSLPKEDAADGGDVDQQVPDVSSPLKKEGNDSPALGSTAMTSSHHADLDIHFFSDTDIGTGVSPQQSRPSTPIQSDTEFEISQREKPVSEEERLMYGNSWNWGELPTQVEPKAGDAEAGKQAQHNSMLTGLMSLMKYNNKKKRQSVPDGMYLSDLDKLTEPEIAQLYFPSFSKLKQQQQQHQGKRGSGGSGDDEDRESGNGTSIPQSPTSMEDGPGGKDSDFEERDQLLKSGGAGTVDRSIDSFALSLCGGLSGADDSAAGPTDEQFERHRLQYDNVLSDPSVFKSPDLVVRINGKYYSWEVACPQVMTILAFRCGLPNEFLASATKPKADDGLRVDENKKGEEQSLQQQTQPQPIQQPQPAGGSWWRWRRSNESKPPAPAGTPQTPITPTAAPEESPDGLDMKTSAAVGTQTSRSNSPDDESHEGGMDATVPTYKNASKTEDGYNGSLSSEDSELAMEKSMSAGGMLIDNSSEKTLFLLGCGEKYRKTLRLSSERIKELNLLDGMNEIEFSVTTAYQGTTRCKCYLFKWKHNDKVVISDIDGTITKSDVLGHILPMVGKSWDQIGVAQLFSKIEENGYKMLYLSARAIGQAKTTRGYLQSIRQGDVKLPDGPLLLNPTSLMSAFHREVIEKKPEQFKIACLNDIRDLFPERNPFYAGYGNRINDVWAYRAVGIPTSRIFTINPKGELKHELTQTFQSTYAGQSLMVNDYFPRIERESPESEFSDRDEDDDDYDEDDDDDDDDYEPLQFAIETSGDEQQQQQQEEQHLQKPTIRIKRSPNYANMAYIVDQLYPPIKHIEEEDNEYTSFNYWREPVPEIDFNACDISGSSLSLSGAAAASATTTTYPAPIGGKITPTATLIQQALPTIPEN</sequence>
<dbReference type="InterPro" id="IPR013209">
    <property type="entry name" value="LNS2"/>
</dbReference>
<comment type="cofactor">
    <cofactor evidence="2">
        <name>Mg(2+)</name>
        <dbReference type="ChEBI" id="CHEBI:18420"/>
    </cofactor>
</comment>
<dbReference type="GO" id="GO:0019432">
    <property type="term" value="P:triglyceride biosynthetic process"/>
    <property type="evidence" value="ECO:0007669"/>
    <property type="project" value="TreeGrafter"/>
</dbReference>
<accession>A0A182I3Q4</accession>
<evidence type="ECO:0000256" key="3">
    <source>
        <dbReference type="ARBA" id="ARBA00005476"/>
    </source>
</evidence>
<proteinExistence type="inferred from homology"/>
<dbReference type="InterPro" id="IPR007651">
    <property type="entry name" value="Lipin_N"/>
</dbReference>
<dbReference type="VEuPathDB" id="VectorBase:AARA008200"/>
<evidence type="ECO:0000313" key="8">
    <source>
        <dbReference type="EnsemblMetazoa" id="AARA008200-PA"/>
    </source>
</evidence>
<dbReference type="PANTHER" id="PTHR12181">
    <property type="entry name" value="LIPIN"/>
    <property type="match status" value="1"/>
</dbReference>
<dbReference type="SUPFAM" id="SSF56784">
    <property type="entry name" value="HAD-like"/>
    <property type="match status" value="1"/>
</dbReference>
<feature type="region of interest" description="Disordered" evidence="6">
    <location>
        <begin position="568"/>
        <end position="618"/>
    </location>
</feature>
<feature type="compositionally biased region" description="Acidic residues" evidence="6">
    <location>
        <begin position="1115"/>
        <end position="1140"/>
    </location>
</feature>
<dbReference type="EnsemblMetazoa" id="AARA008200-RA">
    <property type="protein sequence ID" value="AARA008200-PA"/>
    <property type="gene ID" value="AARA008200"/>
</dbReference>
<dbReference type="GO" id="GO:0005634">
    <property type="term" value="C:nucleus"/>
    <property type="evidence" value="ECO:0007669"/>
    <property type="project" value="TreeGrafter"/>
</dbReference>
<dbReference type="GO" id="GO:0008195">
    <property type="term" value="F:phosphatidate phosphatase activity"/>
    <property type="evidence" value="ECO:0007669"/>
    <property type="project" value="UniProtKB-EC"/>
</dbReference>
<feature type="compositionally biased region" description="Basic and acidic residues" evidence="6">
    <location>
        <begin position="203"/>
        <end position="212"/>
    </location>
</feature>
<feature type="region of interest" description="Disordered" evidence="6">
    <location>
        <begin position="327"/>
        <end position="519"/>
    </location>
</feature>
<comment type="similarity">
    <text evidence="3">Belongs to the lipin family.</text>
</comment>
<dbReference type="GO" id="GO:0045944">
    <property type="term" value="P:positive regulation of transcription by RNA polymerase II"/>
    <property type="evidence" value="ECO:0007669"/>
    <property type="project" value="TreeGrafter"/>
</dbReference>
<dbReference type="Pfam" id="PF04571">
    <property type="entry name" value="Lipin_N"/>
    <property type="match status" value="1"/>
</dbReference>
<feature type="compositionally biased region" description="Polar residues" evidence="6">
    <location>
        <begin position="457"/>
        <end position="471"/>
    </location>
</feature>
<feature type="compositionally biased region" description="Basic and acidic residues" evidence="6">
    <location>
        <begin position="476"/>
        <end position="489"/>
    </location>
</feature>
<evidence type="ECO:0000256" key="4">
    <source>
        <dbReference type="ARBA" id="ARBA00012638"/>
    </source>
</evidence>
<keyword evidence="5" id="KW-0378">Hydrolase</keyword>
<dbReference type="Proteomes" id="UP000075840">
    <property type="component" value="Unassembled WGS sequence"/>
</dbReference>
<dbReference type="Pfam" id="PF08235">
    <property type="entry name" value="LNS2"/>
    <property type="match status" value="1"/>
</dbReference>
<feature type="compositionally biased region" description="Polar residues" evidence="6">
    <location>
        <begin position="371"/>
        <end position="381"/>
    </location>
</feature>
<feature type="compositionally biased region" description="Basic residues" evidence="6">
    <location>
        <begin position="340"/>
        <end position="356"/>
    </location>
</feature>
<evidence type="ECO:0000259" key="7">
    <source>
        <dbReference type="SMART" id="SM00775"/>
    </source>
</evidence>
<dbReference type="EC" id="3.1.3.4" evidence="4"/>
<dbReference type="InterPro" id="IPR026058">
    <property type="entry name" value="LIPIN"/>
</dbReference>
<dbReference type="InterPro" id="IPR036412">
    <property type="entry name" value="HAD-like_sf"/>
</dbReference>
<feature type="compositionally biased region" description="Low complexity" evidence="6">
    <location>
        <begin position="409"/>
        <end position="419"/>
    </location>
</feature>
<evidence type="ECO:0000256" key="6">
    <source>
        <dbReference type="SAM" id="MobiDB-lite"/>
    </source>
</evidence>
<protein>
    <recommendedName>
        <fullName evidence="4">phosphatidate phosphatase</fullName>
        <ecNumber evidence="4">3.1.3.4</ecNumber>
    </recommendedName>
</protein>
<dbReference type="PANTHER" id="PTHR12181:SF12">
    <property type="entry name" value="PHOSPHATIDATE PHOSPHATASE"/>
    <property type="match status" value="1"/>
</dbReference>
<feature type="region of interest" description="Disordered" evidence="6">
    <location>
        <begin position="735"/>
        <end position="849"/>
    </location>
</feature>
<feature type="compositionally biased region" description="Low complexity" evidence="6">
    <location>
        <begin position="743"/>
        <end position="756"/>
    </location>
</feature>
<feature type="compositionally biased region" description="Polar residues" evidence="6">
    <location>
        <begin position="595"/>
        <end position="605"/>
    </location>
</feature>
<dbReference type="InterPro" id="IPR031703">
    <property type="entry name" value="Lipin_mid"/>
</dbReference>
<feature type="region of interest" description="Disordered" evidence="6">
    <location>
        <begin position="1111"/>
        <end position="1140"/>
    </location>
</feature>
<evidence type="ECO:0000256" key="2">
    <source>
        <dbReference type="ARBA" id="ARBA00001946"/>
    </source>
</evidence>
<dbReference type="SUPFAM" id="SSF47954">
    <property type="entry name" value="Cyclin-like"/>
    <property type="match status" value="1"/>
</dbReference>
<keyword evidence="9" id="KW-1185">Reference proteome</keyword>
<dbReference type="GO" id="GO:0003713">
    <property type="term" value="F:transcription coactivator activity"/>
    <property type="evidence" value="ECO:0007669"/>
    <property type="project" value="TreeGrafter"/>
</dbReference>
<feature type="compositionally biased region" description="Low complexity" evidence="6">
    <location>
        <begin position="777"/>
        <end position="789"/>
    </location>
</feature>
<feature type="compositionally biased region" description="Basic and acidic residues" evidence="6">
    <location>
        <begin position="439"/>
        <end position="449"/>
    </location>
</feature>
<dbReference type="Pfam" id="PF16876">
    <property type="entry name" value="Lipin_mid"/>
    <property type="match status" value="1"/>
</dbReference>
<feature type="domain" description="LNS2/PITP" evidence="7">
    <location>
        <begin position="931"/>
        <end position="1086"/>
    </location>
</feature>
<feature type="compositionally biased region" description="Low complexity" evidence="6">
    <location>
        <begin position="359"/>
        <end position="370"/>
    </location>
</feature>
<comment type="catalytic activity">
    <reaction evidence="1">
        <text>a 1,2-diacyl-sn-glycero-3-phosphate + H2O = a 1,2-diacyl-sn-glycerol + phosphate</text>
        <dbReference type="Rhea" id="RHEA:27429"/>
        <dbReference type="ChEBI" id="CHEBI:15377"/>
        <dbReference type="ChEBI" id="CHEBI:17815"/>
        <dbReference type="ChEBI" id="CHEBI:43474"/>
        <dbReference type="ChEBI" id="CHEBI:58608"/>
        <dbReference type="EC" id="3.1.3.4"/>
    </reaction>
    <physiologicalReaction direction="left-to-right" evidence="1">
        <dbReference type="Rhea" id="RHEA:27430"/>
    </physiologicalReaction>
</comment>
<name>A0A182I3Q4_ANOAR</name>
<feature type="compositionally biased region" description="Polar residues" evidence="6">
    <location>
        <begin position="803"/>
        <end position="812"/>
    </location>
</feature>
<dbReference type="GO" id="GO:0032869">
    <property type="term" value="P:cellular response to insulin stimulus"/>
    <property type="evidence" value="ECO:0007669"/>
    <property type="project" value="TreeGrafter"/>
</dbReference>
<feature type="region of interest" description="Disordered" evidence="6">
    <location>
        <begin position="1149"/>
        <end position="1168"/>
    </location>
</feature>
<dbReference type="EMBL" id="APCN01000217">
    <property type="status" value="NOT_ANNOTATED_CDS"/>
    <property type="molecule type" value="Genomic_DNA"/>
</dbReference>
<dbReference type="SMART" id="SM00775">
    <property type="entry name" value="LNS2"/>
    <property type="match status" value="1"/>
</dbReference>
<feature type="region of interest" description="Disordered" evidence="6">
    <location>
        <begin position="203"/>
        <end position="229"/>
    </location>
</feature>